<dbReference type="AlphaFoldDB" id="I0Z0C5"/>
<dbReference type="RefSeq" id="XP_005648638.1">
    <property type="nucleotide sequence ID" value="XM_005648581.1"/>
</dbReference>
<proteinExistence type="predicted"/>
<protein>
    <submittedName>
        <fullName evidence="1">Uncharacterized protein</fullName>
    </submittedName>
</protein>
<dbReference type="Proteomes" id="UP000007264">
    <property type="component" value="Unassembled WGS sequence"/>
</dbReference>
<dbReference type="GeneID" id="17042092"/>
<reference evidence="1 2" key="1">
    <citation type="journal article" date="2012" name="Genome Biol.">
        <title>The genome of the polar eukaryotic microalga coccomyxa subellipsoidea reveals traits of cold adaptation.</title>
        <authorList>
            <person name="Blanc G."/>
            <person name="Agarkova I."/>
            <person name="Grimwood J."/>
            <person name="Kuo A."/>
            <person name="Brueggeman A."/>
            <person name="Dunigan D."/>
            <person name="Gurnon J."/>
            <person name="Ladunga I."/>
            <person name="Lindquist E."/>
            <person name="Lucas S."/>
            <person name="Pangilinan J."/>
            <person name="Proschold T."/>
            <person name="Salamov A."/>
            <person name="Schmutz J."/>
            <person name="Weeks D."/>
            <person name="Yamada T."/>
            <person name="Claverie J.M."/>
            <person name="Grigoriev I."/>
            <person name="Van Etten J."/>
            <person name="Lomsadze A."/>
            <person name="Borodovsky M."/>
        </authorList>
    </citation>
    <scope>NUCLEOTIDE SEQUENCE [LARGE SCALE GENOMIC DNA]</scope>
    <source>
        <strain evidence="1 2">C-169</strain>
    </source>
</reference>
<comment type="caution">
    <text evidence="1">The sequence shown here is derived from an EMBL/GenBank/DDBJ whole genome shotgun (WGS) entry which is preliminary data.</text>
</comment>
<dbReference type="OrthoDB" id="17040at2759"/>
<accession>I0Z0C5</accession>
<evidence type="ECO:0000313" key="2">
    <source>
        <dbReference type="Proteomes" id="UP000007264"/>
    </source>
</evidence>
<dbReference type="SUPFAM" id="SSF53756">
    <property type="entry name" value="UDP-Glycosyltransferase/glycogen phosphorylase"/>
    <property type="match status" value="1"/>
</dbReference>
<dbReference type="EMBL" id="AGSI01000006">
    <property type="protein sequence ID" value="EIE24094.1"/>
    <property type="molecule type" value="Genomic_DNA"/>
</dbReference>
<organism evidence="1 2">
    <name type="scientific">Coccomyxa subellipsoidea (strain C-169)</name>
    <name type="common">Green microalga</name>
    <dbReference type="NCBI Taxonomy" id="574566"/>
    <lineage>
        <taxon>Eukaryota</taxon>
        <taxon>Viridiplantae</taxon>
        <taxon>Chlorophyta</taxon>
        <taxon>core chlorophytes</taxon>
        <taxon>Trebouxiophyceae</taxon>
        <taxon>Trebouxiophyceae incertae sedis</taxon>
        <taxon>Coccomyxaceae</taxon>
        <taxon>Coccomyxa</taxon>
        <taxon>Coccomyxa subellipsoidea</taxon>
    </lineage>
</organism>
<dbReference type="eggNOG" id="ENOG502QUGT">
    <property type="taxonomic scope" value="Eukaryota"/>
</dbReference>
<sequence>MLKGGGGTATASHLLANTLREQDFTQVTFLGVTKEVEVCTQAQKVHKAAGLSFECLQQRHFEQPKVVETYPYEALSHAIVAWLREHADLCEVIHGHEWGGVLVDAATLSYFRRLPPGTRTVIVPHGGHMWSLQWRPQRSLSVEPLRIDHQERMAILMADTLASPTQHMRAYLNARGWTLPDDTKIIPNVMPALGSPQLQGVAPGEAMQLQTGAVKRVWRVAFFSRMEERKGIKVFVDALNMLNAASLKQSQEVNSKLWREQAATAQASSAGGAGVERSTNGTGRRLTALRGQQEEFEVYFLGADTSVQYQPSSVWLADQSRGWPWKTHLLMNAPRSEALQVLAQPGMLVVFCSLVENLPYVIAEARPFQAPLCAAASPLES</sequence>
<name>I0Z0C5_COCSC</name>
<dbReference type="Gene3D" id="3.40.50.2000">
    <property type="entry name" value="Glycogen Phosphorylase B"/>
    <property type="match status" value="1"/>
</dbReference>
<keyword evidence="2" id="KW-1185">Reference proteome</keyword>
<gene>
    <name evidence="1" type="ORF">COCSUDRAFT_62613</name>
</gene>
<dbReference type="KEGG" id="csl:COCSUDRAFT_62613"/>
<evidence type="ECO:0000313" key="1">
    <source>
        <dbReference type="EMBL" id="EIE24094.1"/>
    </source>
</evidence>